<evidence type="ECO:0000256" key="2">
    <source>
        <dbReference type="ARBA" id="ARBA00022723"/>
    </source>
</evidence>
<keyword evidence="2" id="KW-0479">Metal-binding</keyword>
<dbReference type="HOGENOM" id="CLU_611513_0_0_1"/>
<proteinExistence type="predicted"/>
<dbReference type="PANTHER" id="PTHR13316:SF0">
    <property type="entry name" value="ZINC FINGER CCHC DOMAIN-CONTAINING PROTEIN 8"/>
    <property type="match status" value="1"/>
</dbReference>
<dbReference type="GO" id="GO:0071013">
    <property type="term" value="C:catalytic step 2 spliceosome"/>
    <property type="evidence" value="ECO:0007669"/>
    <property type="project" value="TreeGrafter"/>
</dbReference>
<evidence type="ECO:0000256" key="3">
    <source>
        <dbReference type="ARBA" id="ARBA00022771"/>
    </source>
</evidence>
<dbReference type="PhylomeDB" id="T1ITY7"/>
<evidence type="ECO:0000259" key="6">
    <source>
        <dbReference type="SMART" id="SM00581"/>
    </source>
</evidence>
<keyword evidence="3" id="KW-0863">Zinc-finger</keyword>
<dbReference type="EMBL" id="JH431506">
    <property type="status" value="NOT_ANNOTATED_CDS"/>
    <property type="molecule type" value="Genomic_DNA"/>
</dbReference>
<dbReference type="EnsemblMetazoa" id="SMAR004598-RA">
    <property type="protein sequence ID" value="SMAR004598-PA"/>
    <property type="gene ID" value="SMAR004598"/>
</dbReference>
<dbReference type="InterPro" id="IPR052115">
    <property type="entry name" value="NEXT_complex_subunit_ZCCHC8"/>
</dbReference>
<organism evidence="7 8">
    <name type="scientific">Strigamia maritima</name>
    <name type="common">European centipede</name>
    <name type="synonym">Geophilus maritimus</name>
    <dbReference type="NCBI Taxonomy" id="126957"/>
    <lineage>
        <taxon>Eukaryota</taxon>
        <taxon>Metazoa</taxon>
        <taxon>Ecdysozoa</taxon>
        <taxon>Arthropoda</taxon>
        <taxon>Myriapoda</taxon>
        <taxon>Chilopoda</taxon>
        <taxon>Pleurostigmophora</taxon>
        <taxon>Geophilomorpha</taxon>
        <taxon>Linotaeniidae</taxon>
        <taxon>Strigamia</taxon>
    </lineage>
</organism>
<reference evidence="8" key="1">
    <citation type="submission" date="2011-05" db="EMBL/GenBank/DDBJ databases">
        <authorList>
            <person name="Richards S.R."/>
            <person name="Qu J."/>
            <person name="Jiang H."/>
            <person name="Jhangiani S.N."/>
            <person name="Agravi P."/>
            <person name="Goodspeed R."/>
            <person name="Gross S."/>
            <person name="Mandapat C."/>
            <person name="Jackson L."/>
            <person name="Mathew T."/>
            <person name="Pu L."/>
            <person name="Thornton R."/>
            <person name="Saada N."/>
            <person name="Wilczek-Boney K.B."/>
            <person name="Lee S."/>
            <person name="Kovar C."/>
            <person name="Wu Y."/>
            <person name="Scherer S.E."/>
            <person name="Worley K.C."/>
            <person name="Muzny D.M."/>
            <person name="Gibbs R."/>
        </authorList>
    </citation>
    <scope>NUCLEOTIDE SEQUENCE</scope>
    <source>
        <strain evidence="8">Brora</strain>
    </source>
</reference>
<dbReference type="GO" id="GO:0003723">
    <property type="term" value="F:RNA binding"/>
    <property type="evidence" value="ECO:0007669"/>
    <property type="project" value="TreeGrafter"/>
</dbReference>
<dbReference type="GO" id="GO:0008270">
    <property type="term" value="F:zinc ion binding"/>
    <property type="evidence" value="ECO:0007669"/>
    <property type="project" value="UniProtKB-KW"/>
</dbReference>
<evidence type="ECO:0000313" key="8">
    <source>
        <dbReference type="Proteomes" id="UP000014500"/>
    </source>
</evidence>
<name>T1ITY7_STRMM</name>
<dbReference type="AlphaFoldDB" id="T1ITY7"/>
<dbReference type="PANTHER" id="PTHR13316">
    <property type="entry name" value="ZINC FINGER, CCHC DOMAIN CONTAINING 8"/>
    <property type="match status" value="1"/>
</dbReference>
<keyword evidence="8" id="KW-1185">Reference proteome</keyword>
<dbReference type="InterPro" id="IPR006568">
    <property type="entry name" value="PSP_pro-rich"/>
</dbReference>
<evidence type="ECO:0000256" key="4">
    <source>
        <dbReference type="ARBA" id="ARBA00022833"/>
    </source>
</evidence>
<evidence type="ECO:0000313" key="7">
    <source>
        <dbReference type="EnsemblMetazoa" id="SMAR004598-PA"/>
    </source>
</evidence>
<dbReference type="OMA" id="MFYRLRV"/>
<dbReference type="eggNOG" id="KOG2673">
    <property type="taxonomic scope" value="Eukaryota"/>
</dbReference>
<dbReference type="Proteomes" id="UP000014500">
    <property type="component" value="Unassembled WGS sequence"/>
</dbReference>
<dbReference type="Pfam" id="PF04046">
    <property type="entry name" value="PSP"/>
    <property type="match status" value="1"/>
</dbReference>
<keyword evidence="4" id="KW-0862">Zinc</keyword>
<dbReference type="STRING" id="126957.T1ITY7"/>
<dbReference type="SMART" id="SM00581">
    <property type="entry name" value="PSP"/>
    <property type="match status" value="1"/>
</dbReference>
<feature type="domain" description="PSP proline-rich" evidence="6">
    <location>
        <begin position="149"/>
        <end position="201"/>
    </location>
</feature>
<keyword evidence="5" id="KW-0539">Nucleus</keyword>
<reference evidence="7" key="2">
    <citation type="submission" date="2015-02" db="UniProtKB">
        <authorList>
            <consortium name="EnsemblMetazoa"/>
        </authorList>
    </citation>
    <scope>IDENTIFICATION</scope>
</reference>
<sequence length="455" mass="51140">LVIGSEDDPVITIHFRTNEYAIKYKKQIENYVKNLIKQESEEEITEIKHPSDVPFFIDNKARSSKHKSRKYPIYEKEITDVMTDEVVVAAEKVPDDKPRNSCFNCCGDHLLHECPKPIDRQQIMINRKGFFNKFGGRQSRYHADLESQNAKFRPGVISQELQRALNLGENQLPIHIYRMRVLGYPPGWLSDAKVESSGITMFDAHGKAVAAADEVEEGEVADGSIRVQFDPGRLVEYPGFNTYPQSGVVDDFEALGFPPIQEHHLKSTFIRRMKPPQATPFKRKCETELAGNHKKPRIEVDMDIDETAPEETNFLPTEDEEISNPCSPIAVSIDEDGLSSENAPECPRAPSPSLEELEKQKNQLMEQLDSADSCTSQSTSSTCTLVTSPQVTHSKCVSLGTPIPEASSPYSNLPDASKFSATITEHLNFENLPDTTGNFDKMKVLLAKIRRRSLE</sequence>
<evidence type="ECO:0000256" key="1">
    <source>
        <dbReference type="ARBA" id="ARBA00004123"/>
    </source>
</evidence>
<protein>
    <recommendedName>
        <fullName evidence="6">PSP proline-rich domain-containing protein</fullName>
    </recommendedName>
</protein>
<evidence type="ECO:0000256" key="5">
    <source>
        <dbReference type="ARBA" id="ARBA00023242"/>
    </source>
</evidence>
<comment type="subcellular location">
    <subcellularLocation>
        <location evidence="1">Nucleus</location>
    </subcellularLocation>
</comment>
<accession>T1ITY7</accession>